<dbReference type="EMBL" id="OX395132">
    <property type="protein sequence ID" value="CAI5780010.1"/>
    <property type="molecule type" value="Genomic_DNA"/>
</dbReference>
<gene>
    <name evidence="2" type="ORF">PODLI_1B000649</name>
</gene>
<feature type="region of interest" description="Disordered" evidence="1">
    <location>
        <begin position="35"/>
        <end position="66"/>
    </location>
</feature>
<name>A0AA35PBP4_9SAUR</name>
<keyword evidence="3" id="KW-1185">Reference proteome</keyword>
<protein>
    <submittedName>
        <fullName evidence="2">Uncharacterized protein</fullName>
    </submittedName>
</protein>
<accession>A0AA35PBP4</accession>
<proteinExistence type="predicted"/>
<dbReference type="Proteomes" id="UP001178461">
    <property type="component" value="Chromosome 7"/>
</dbReference>
<feature type="compositionally biased region" description="Polar residues" evidence="1">
    <location>
        <begin position="56"/>
        <end position="66"/>
    </location>
</feature>
<dbReference type="AlphaFoldDB" id="A0AA35PBP4"/>
<evidence type="ECO:0000313" key="3">
    <source>
        <dbReference type="Proteomes" id="UP001178461"/>
    </source>
</evidence>
<sequence>MKPQRIPQSTKDPLCFGVLAEGPLGDRVARRQWGRGSVLGNPHAVRPWRRKPPLHSITSNRGEALR</sequence>
<reference evidence="2" key="1">
    <citation type="submission" date="2022-12" db="EMBL/GenBank/DDBJ databases">
        <authorList>
            <person name="Alioto T."/>
            <person name="Alioto T."/>
            <person name="Gomez Garrido J."/>
        </authorList>
    </citation>
    <scope>NUCLEOTIDE SEQUENCE</scope>
</reference>
<evidence type="ECO:0000313" key="2">
    <source>
        <dbReference type="EMBL" id="CAI5780010.1"/>
    </source>
</evidence>
<evidence type="ECO:0000256" key="1">
    <source>
        <dbReference type="SAM" id="MobiDB-lite"/>
    </source>
</evidence>
<organism evidence="2 3">
    <name type="scientific">Podarcis lilfordi</name>
    <name type="common">Lilford's wall lizard</name>
    <dbReference type="NCBI Taxonomy" id="74358"/>
    <lineage>
        <taxon>Eukaryota</taxon>
        <taxon>Metazoa</taxon>
        <taxon>Chordata</taxon>
        <taxon>Craniata</taxon>
        <taxon>Vertebrata</taxon>
        <taxon>Euteleostomi</taxon>
        <taxon>Lepidosauria</taxon>
        <taxon>Squamata</taxon>
        <taxon>Bifurcata</taxon>
        <taxon>Unidentata</taxon>
        <taxon>Episquamata</taxon>
        <taxon>Laterata</taxon>
        <taxon>Lacertibaenia</taxon>
        <taxon>Lacertidae</taxon>
        <taxon>Podarcis</taxon>
    </lineage>
</organism>